<feature type="compositionally biased region" description="Low complexity" evidence="1">
    <location>
        <begin position="129"/>
        <end position="143"/>
    </location>
</feature>
<dbReference type="EMBL" id="MDER01000070">
    <property type="protein sequence ID" value="ODP26922.1"/>
    <property type="molecule type" value="Genomic_DNA"/>
</dbReference>
<dbReference type="RefSeq" id="WP_069328997.1">
    <property type="nucleotide sequence ID" value="NZ_MDER01000070.1"/>
</dbReference>
<evidence type="ECO:0008006" key="4">
    <source>
        <dbReference type="Google" id="ProtNLM"/>
    </source>
</evidence>
<evidence type="ECO:0000313" key="3">
    <source>
        <dbReference type="Proteomes" id="UP000094578"/>
    </source>
</evidence>
<organism evidence="2 3">
    <name type="scientific">Paenibacillus nuruki</name>
    <dbReference type="NCBI Taxonomy" id="1886670"/>
    <lineage>
        <taxon>Bacteria</taxon>
        <taxon>Bacillati</taxon>
        <taxon>Bacillota</taxon>
        <taxon>Bacilli</taxon>
        <taxon>Bacillales</taxon>
        <taxon>Paenibacillaceae</taxon>
        <taxon>Paenibacillus</taxon>
    </lineage>
</organism>
<name>A0A1E3KZE6_9BACL</name>
<evidence type="ECO:0000256" key="1">
    <source>
        <dbReference type="SAM" id="MobiDB-lite"/>
    </source>
</evidence>
<feature type="region of interest" description="Disordered" evidence="1">
    <location>
        <begin position="100"/>
        <end position="143"/>
    </location>
</feature>
<gene>
    <name evidence="2" type="ORF">PTI45_03651</name>
</gene>
<protein>
    <recommendedName>
        <fullName evidence="4">WYL domain-containing protein</fullName>
    </recommendedName>
</protein>
<evidence type="ECO:0000313" key="2">
    <source>
        <dbReference type="EMBL" id="ODP26922.1"/>
    </source>
</evidence>
<comment type="caution">
    <text evidence="2">The sequence shown here is derived from an EMBL/GenBank/DDBJ whole genome shotgun (WGS) entry which is preliminary data.</text>
</comment>
<dbReference type="Proteomes" id="UP000094578">
    <property type="component" value="Unassembled WGS sequence"/>
</dbReference>
<accession>A0A1E3KZE6</accession>
<sequence length="143" mass="15989">MLSKYIGEIVEIVYMDRSNQLTQRRIEIKHIRKGLVYADCLRTGSPRTFREDQILAWQPAKSKLKPTIKPVQPLHPRLTGYTASPTRAEVIPQTFTSSSSHAVTTSVVRPPATKRKSMSFKATRSLRHSTPSALASTSPTQVS</sequence>
<keyword evidence="3" id="KW-1185">Reference proteome</keyword>
<dbReference type="STRING" id="1886670.PTI45_03651"/>
<dbReference type="AlphaFoldDB" id="A0A1E3KZE6"/>
<proteinExistence type="predicted"/>
<reference evidence="2 3" key="1">
    <citation type="submission" date="2016-08" db="EMBL/GenBank/DDBJ databases">
        <title>Genome sequencing of Paenibacillus sp. TI45-13ar, isolated from Korean traditional nuruk.</title>
        <authorList>
            <person name="Kim S.-J."/>
        </authorList>
    </citation>
    <scope>NUCLEOTIDE SEQUENCE [LARGE SCALE GENOMIC DNA]</scope>
    <source>
        <strain evidence="2 3">TI45-13ar</strain>
    </source>
</reference>